<accession>A0ABV7TH22</accession>
<reference evidence="3" key="1">
    <citation type="journal article" date="2019" name="Int. J. Syst. Evol. Microbiol.">
        <title>The Global Catalogue of Microorganisms (GCM) 10K type strain sequencing project: providing services to taxonomists for standard genome sequencing and annotation.</title>
        <authorList>
            <consortium name="The Broad Institute Genomics Platform"/>
            <consortium name="The Broad Institute Genome Sequencing Center for Infectious Disease"/>
            <person name="Wu L."/>
            <person name="Ma J."/>
        </authorList>
    </citation>
    <scope>NUCLEOTIDE SEQUENCE [LARGE SCALE GENOMIC DNA]</scope>
    <source>
        <strain evidence="3">KCTC 42911</strain>
    </source>
</reference>
<comment type="caution">
    <text evidence="2">The sequence shown here is derived from an EMBL/GenBank/DDBJ whole genome shotgun (WGS) entry which is preliminary data.</text>
</comment>
<gene>
    <name evidence="2" type="ORF">ACFORG_12260</name>
</gene>
<dbReference type="RefSeq" id="WP_386735794.1">
    <property type="nucleotide sequence ID" value="NZ_JBHRXI010000010.1"/>
</dbReference>
<sequence>MFGRIQLKWSLLVLAPLVVARPADAEDSILYCTEQHLVGLQFEGSEWLPTYGDEEFGRRYAIRFTDDMTKMSGVQGGDTVYNCRRYFPNKAPDVVTCINPLVATMVFNFSTESERFLFSLVGPGGWLGEMTAREKGNEPLTDHLIMGQCQEF</sequence>
<proteinExistence type="predicted"/>
<evidence type="ECO:0000313" key="2">
    <source>
        <dbReference type="EMBL" id="MFC3614538.1"/>
    </source>
</evidence>
<dbReference type="EMBL" id="JBHRXI010000010">
    <property type="protein sequence ID" value="MFC3614538.1"/>
    <property type="molecule type" value="Genomic_DNA"/>
</dbReference>
<feature type="signal peptide" evidence="1">
    <location>
        <begin position="1"/>
        <end position="25"/>
    </location>
</feature>
<dbReference type="Proteomes" id="UP001595629">
    <property type="component" value="Unassembled WGS sequence"/>
</dbReference>
<protein>
    <submittedName>
        <fullName evidence="2">Uncharacterized protein</fullName>
    </submittedName>
</protein>
<keyword evidence="1" id="KW-0732">Signal</keyword>
<feature type="chain" id="PRO_5045416454" evidence="1">
    <location>
        <begin position="26"/>
        <end position="152"/>
    </location>
</feature>
<evidence type="ECO:0000256" key="1">
    <source>
        <dbReference type="SAM" id="SignalP"/>
    </source>
</evidence>
<evidence type="ECO:0000313" key="3">
    <source>
        <dbReference type="Proteomes" id="UP001595629"/>
    </source>
</evidence>
<organism evidence="2 3">
    <name type="scientific">Lutimaribacter marinistellae</name>
    <dbReference type="NCBI Taxonomy" id="1820329"/>
    <lineage>
        <taxon>Bacteria</taxon>
        <taxon>Pseudomonadati</taxon>
        <taxon>Pseudomonadota</taxon>
        <taxon>Alphaproteobacteria</taxon>
        <taxon>Rhodobacterales</taxon>
        <taxon>Roseobacteraceae</taxon>
        <taxon>Lutimaribacter</taxon>
    </lineage>
</organism>
<name>A0ABV7TH22_9RHOB</name>
<keyword evidence="3" id="KW-1185">Reference proteome</keyword>